<dbReference type="KEGG" id="hti:HTIA_0456"/>
<name>F7PN30_9EURY</name>
<dbReference type="PANTHER" id="PTHR21363">
    <property type="entry name" value="PREPHENATE DEHYDROGENASE"/>
    <property type="match status" value="1"/>
</dbReference>
<proteinExistence type="predicted"/>
<dbReference type="Gene3D" id="1.10.3660.10">
    <property type="entry name" value="6-phosphogluconate dehydrogenase C-terminal like domain"/>
    <property type="match status" value="1"/>
</dbReference>
<keyword evidence="1 5" id="KW-0560">Oxidoreductase</keyword>
<dbReference type="SUPFAM" id="SSF51735">
    <property type="entry name" value="NAD(P)-binding Rossmann-fold domains"/>
    <property type="match status" value="1"/>
</dbReference>
<accession>F7PN30</accession>
<feature type="domain" description="Prephenate/arogenate dehydrogenase" evidence="3">
    <location>
        <begin position="1"/>
        <end position="253"/>
    </location>
</feature>
<gene>
    <name evidence="5" type="ORF">HLRTI_000110</name>
    <name evidence="4" type="ORF">HTIA_0456</name>
</gene>
<dbReference type="AlphaFoldDB" id="F7PN30"/>
<evidence type="ECO:0000256" key="1">
    <source>
        <dbReference type="ARBA" id="ARBA00023002"/>
    </source>
</evidence>
<reference evidence="5 6" key="2">
    <citation type="journal article" date="2013" name="PLoS ONE">
        <title>INDIGO - INtegrated Data Warehouse of MIcrobial GenOmes with Examples from the Red Sea Extremophiles.</title>
        <authorList>
            <person name="Alam I."/>
            <person name="Antunes A."/>
            <person name="Kamau A.A."/>
            <person name="Ba Alawi W."/>
            <person name="Kalkatawi M."/>
            <person name="Stingl U."/>
            <person name="Bajic V.B."/>
        </authorList>
    </citation>
    <scope>NUCLEOTIDE SEQUENCE [LARGE SCALE GENOMIC DNA]</scope>
    <source>
        <strain evidence="5 6">SARL4B</strain>
    </source>
</reference>
<dbReference type="PROSITE" id="PS51176">
    <property type="entry name" value="PDH_ADH"/>
    <property type="match status" value="1"/>
</dbReference>
<evidence type="ECO:0000313" key="6">
    <source>
        <dbReference type="Proteomes" id="UP000003861"/>
    </source>
</evidence>
<dbReference type="HOGENOM" id="CLU_077586_0_0_2"/>
<evidence type="ECO:0000259" key="3">
    <source>
        <dbReference type="PROSITE" id="PS51176"/>
    </source>
</evidence>
<sequence>MDVLVVGAGDMGQWFARALDAHAADPPDLAFLDTDSTVARTAGDTVGGRTVSPETTEHFDLVCVAVPMPVTVDAIETYAANADRAICDLAGIMADPVAAMAEHAPDCERVSFHPLFAPSNAPGNVPLVAEEPGPVTNQVRAALTAAGNDLFETTPAEHDAAMETVQARTHAAILAFGLAAESVPERFQTPISAGLLDLLETVTAGEPRVYADIQAAFDGAEDVATAAERLAEADDETFEELYRSARPGEPTDE</sequence>
<dbReference type="OrthoDB" id="24743at2157"/>
<dbReference type="Gene3D" id="3.40.50.720">
    <property type="entry name" value="NAD(P)-binding Rossmann-like Domain"/>
    <property type="match status" value="1"/>
</dbReference>
<dbReference type="EMBL" id="AFNT02000001">
    <property type="protein sequence ID" value="ERJ07741.1"/>
    <property type="molecule type" value="Genomic_DNA"/>
</dbReference>
<dbReference type="GO" id="GO:0004665">
    <property type="term" value="F:prephenate dehydrogenase (NADP+) activity"/>
    <property type="evidence" value="ECO:0007669"/>
    <property type="project" value="InterPro"/>
</dbReference>
<dbReference type="PATRIC" id="fig|1033806.12.peg.451"/>
<dbReference type="InterPro" id="IPR036291">
    <property type="entry name" value="NAD(P)-bd_dom_sf"/>
</dbReference>
<dbReference type="GO" id="GO:0070403">
    <property type="term" value="F:NAD+ binding"/>
    <property type="evidence" value="ECO:0007669"/>
    <property type="project" value="TreeGrafter"/>
</dbReference>
<organism evidence="5 6">
    <name type="scientific">Halorhabdus tiamatea SARL4B</name>
    <dbReference type="NCBI Taxonomy" id="1033806"/>
    <lineage>
        <taxon>Archaea</taxon>
        <taxon>Methanobacteriati</taxon>
        <taxon>Methanobacteriota</taxon>
        <taxon>Stenosarchaea group</taxon>
        <taxon>Halobacteria</taxon>
        <taxon>Halobacteriales</taxon>
        <taxon>Haloarculaceae</taxon>
        <taxon>Halorhabdus</taxon>
    </lineage>
</organism>
<evidence type="ECO:0000313" key="7">
    <source>
        <dbReference type="Proteomes" id="UP000015381"/>
    </source>
</evidence>
<reference evidence="5 6" key="1">
    <citation type="journal article" date="2011" name="J. Bacteriol.">
        <title>Genome sequence of Halorhabdus tiamatea, the first archaeon isolated from a deep-sea anoxic brine lake.</title>
        <authorList>
            <person name="Antunes A."/>
            <person name="Alam I."/>
            <person name="Bajic V.B."/>
            <person name="Stingl U."/>
        </authorList>
    </citation>
    <scope>NUCLEOTIDE SEQUENCE [LARGE SCALE GENOMIC DNA]</scope>
    <source>
        <strain evidence="5 6">SARL4B</strain>
    </source>
</reference>
<evidence type="ECO:0000313" key="4">
    <source>
        <dbReference type="EMBL" id="CCQ32601.1"/>
    </source>
</evidence>
<dbReference type="eggNOG" id="arCOG00245">
    <property type="taxonomic scope" value="Archaea"/>
</dbReference>
<dbReference type="STRING" id="1033806.HTIA_0456"/>
<dbReference type="PANTHER" id="PTHR21363:SF0">
    <property type="entry name" value="PREPHENATE DEHYDROGENASE [NADP(+)]"/>
    <property type="match status" value="1"/>
</dbReference>
<reference evidence="4 7" key="3">
    <citation type="journal article" date="2014" name="Environ. Microbiol.">
        <title>Halorhabdus tiamatea: proteogenomics and glycosidase activity measurements identify the first cultivated euryarchaeon from a deep-sea anoxic brine lake as potential polysaccharide degrader.</title>
        <authorList>
            <person name="Werner J."/>
            <person name="Ferrer M."/>
            <person name="Michel G."/>
            <person name="Mann A.J."/>
            <person name="Huang S."/>
            <person name="Juarez S."/>
            <person name="Ciordia S."/>
            <person name="Albar J.P."/>
            <person name="Alcaide M."/>
            <person name="La Cono V."/>
            <person name="Yakimov M.M."/>
            <person name="Antunes A."/>
            <person name="Taborda M."/>
            <person name="Da Costa M.S."/>
            <person name="Amann R.I."/>
            <person name="Gloeckner F.O."/>
            <person name="Golyshina O.V."/>
            <person name="Golyshin P.N."/>
            <person name="Teeling H."/>
        </authorList>
    </citation>
    <scope>NUCLEOTIDE SEQUENCE [LARGE SCALE GENOMIC DNA]</scope>
    <source>
        <strain evidence="7">SARL4B</strain>
        <strain evidence="4">Type strain: SARL4B</strain>
    </source>
</reference>
<evidence type="ECO:0000313" key="5">
    <source>
        <dbReference type="EMBL" id="ERJ07741.1"/>
    </source>
</evidence>
<dbReference type="InterPro" id="IPR003099">
    <property type="entry name" value="Prephen_DH"/>
</dbReference>
<dbReference type="GeneID" id="23798206"/>
<dbReference type="GO" id="GO:0006571">
    <property type="term" value="P:tyrosine biosynthetic process"/>
    <property type="evidence" value="ECO:0007669"/>
    <property type="project" value="InterPro"/>
</dbReference>
<dbReference type="EC" id="1.3.1.12" evidence="5"/>
<dbReference type="GO" id="GO:0008977">
    <property type="term" value="F:prephenate dehydrogenase (NAD+) activity"/>
    <property type="evidence" value="ECO:0007669"/>
    <property type="project" value="UniProtKB-EC"/>
</dbReference>
<evidence type="ECO:0000256" key="2">
    <source>
        <dbReference type="SAM" id="MobiDB-lite"/>
    </source>
</evidence>
<dbReference type="Proteomes" id="UP000015381">
    <property type="component" value="Chromosome I"/>
</dbReference>
<dbReference type="InterPro" id="IPR050812">
    <property type="entry name" value="Preph/Arog_dehydrog"/>
</dbReference>
<dbReference type="RefSeq" id="WP_008527423.1">
    <property type="nucleotide sequence ID" value="NC_021921.1"/>
</dbReference>
<dbReference type="InterPro" id="IPR008927">
    <property type="entry name" value="6-PGluconate_DH-like_C_sf"/>
</dbReference>
<protein>
    <submittedName>
        <fullName evidence="5">Prephenate dehydrogenase protein</fullName>
        <ecNumber evidence="5">1.3.1.12</ecNumber>
    </submittedName>
</protein>
<keyword evidence="7" id="KW-1185">Reference proteome</keyword>
<feature type="region of interest" description="Disordered" evidence="2">
    <location>
        <begin position="232"/>
        <end position="253"/>
    </location>
</feature>
<dbReference type="Proteomes" id="UP000003861">
    <property type="component" value="Unassembled WGS sequence"/>
</dbReference>
<dbReference type="EMBL" id="HF571520">
    <property type="protein sequence ID" value="CCQ32601.1"/>
    <property type="molecule type" value="Genomic_DNA"/>
</dbReference>
<dbReference type="SUPFAM" id="SSF48179">
    <property type="entry name" value="6-phosphogluconate dehydrogenase C-terminal domain-like"/>
    <property type="match status" value="1"/>
</dbReference>